<evidence type="ECO:0000313" key="2">
    <source>
        <dbReference type="Proteomes" id="UP000293379"/>
    </source>
</evidence>
<gene>
    <name evidence="1" type="primary">9</name>
    <name evidence="1" type="ORF">PBI_WALRUS_9</name>
</gene>
<evidence type="ECO:0000313" key="1">
    <source>
        <dbReference type="EMBL" id="QBG78400.1"/>
    </source>
</evidence>
<proteinExistence type="predicted"/>
<dbReference type="KEGG" id="vg:65119433"/>
<organism evidence="1 2">
    <name type="scientific">Gordonia phage Walrus</name>
    <dbReference type="NCBI Taxonomy" id="2517927"/>
    <lineage>
        <taxon>Viruses</taxon>
        <taxon>Duplodnaviria</taxon>
        <taxon>Heunggongvirae</taxon>
        <taxon>Uroviricota</taxon>
        <taxon>Caudoviricetes</taxon>
        <taxon>Jujuvirus</taxon>
        <taxon>Jujuvirus walrus</taxon>
    </lineage>
</organism>
<name>A0A481S2N9_9CAUD</name>
<reference evidence="2" key="1">
    <citation type="submission" date="2019-02" db="EMBL/GenBank/DDBJ databases">
        <authorList>
            <person name="Montgomery M.T."/>
            <person name="Garlena R.A."/>
            <person name="Russell D.A."/>
            <person name="Pope W.H."/>
            <person name="Jacobs-Sera D."/>
            <person name="Hatfull G.F."/>
        </authorList>
    </citation>
    <scope>NUCLEOTIDE SEQUENCE [LARGE SCALE GENOMIC DNA]</scope>
</reference>
<dbReference type="GeneID" id="65119433"/>
<dbReference type="EMBL" id="MK501729">
    <property type="protein sequence ID" value="QBG78400.1"/>
    <property type="molecule type" value="Genomic_DNA"/>
</dbReference>
<accession>A0A481S2N9</accession>
<keyword evidence="2" id="KW-1185">Reference proteome</keyword>
<sequence length="123" mass="13932">MAKFYTEQVQIVRPAKLSGKYTPDGELLSYDAADGAQRLPVPFGVEVQPRTQYETDENGTRVATRTVWWLCTPRGRDLDVEPTDRIAYAGRDLDVVGEIKRWPSPEFESGVDHVELTLEYKNG</sequence>
<dbReference type="Proteomes" id="UP000293379">
    <property type="component" value="Segment"/>
</dbReference>
<dbReference type="RefSeq" id="YP_010101659.1">
    <property type="nucleotide sequence ID" value="NC_055792.1"/>
</dbReference>
<protein>
    <submittedName>
        <fullName evidence="1">Head-to-tail stopper</fullName>
    </submittedName>
</protein>